<dbReference type="Gene3D" id="1.10.10.10">
    <property type="entry name" value="Winged helix-like DNA-binding domain superfamily/Winged helix DNA-binding domain"/>
    <property type="match status" value="1"/>
</dbReference>
<dbReference type="PANTHER" id="PTHR30537:SF1">
    <property type="entry name" value="HTH-TYPE TRANSCRIPTIONAL REGULATOR PGRR"/>
    <property type="match status" value="1"/>
</dbReference>
<dbReference type="EMBL" id="CP121310">
    <property type="protein sequence ID" value="WFP95090.1"/>
    <property type="molecule type" value="Genomic_DNA"/>
</dbReference>
<dbReference type="CDD" id="cd08474">
    <property type="entry name" value="PBP2_CrgA_like_5"/>
    <property type="match status" value="1"/>
</dbReference>
<geneLocation type="plasmid" evidence="6 7">
    <name>unnamedB</name>
</geneLocation>
<keyword evidence="7" id="KW-1185">Reference proteome</keyword>
<dbReference type="PROSITE" id="PS50931">
    <property type="entry name" value="HTH_LYSR"/>
    <property type="match status" value="1"/>
</dbReference>
<dbReference type="InterPro" id="IPR036390">
    <property type="entry name" value="WH_DNA-bd_sf"/>
</dbReference>
<reference evidence="6 7" key="1">
    <citation type="submission" date="2023-03" db="EMBL/GenBank/DDBJ databases">
        <title>Comparative genome and transcriptome analysis combination mining strategies for increasing vitamin B12 production of Ensifer adhaerens strain.</title>
        <authorList>
            <person name="Yongheng L."/>
        </authorList>
    </citation>
    <scope>NUCLEOTIDE SEQUENCE [LARGE SCALE GENOMIC DNA]</scope>
    <source>
        <strain evidence="6 7">Casida A-T305</strain>
        <plasmid evidence="6 7">unnamedB</plasmid>
    </source>
</reference>
<feature type="domain" description="HTH lysR-type" evidence="5">
    <location>
        <begin position="3"/>
        <end position="60"/>
    </location>
</feature>
<evidence type="ECO:0000256" key="2">
    <source>
        <dbReference type="ARBA" id="ARBA00023015"/>
    </source>
</evidence>
<comment type="similarity">
    <text evidence="1">Belongs to the LysR transcriptional regulatory family.</text>
</comment>
<dbReference type="InterPro" id="IPR005119">
    <property type="entry name" value="LysR_subst-bd"/>
</dbReference>
<keyword evidence="4" id="KW-0804">Transcription</keyword>
<dbReference type="InterPro" id="IPR058163">
    <property type="entry name" value="LysR-type_TF_proteobact-type"/>
</dbReference>
<proteinExistence type="inferred from homology"/>
<evidence type="ECO:0000256" key="4">
    <source>
        <dbReference type="ARBA" id="ARBA00023163"/>
    </source>
</evidence>
<dbReference type="SUPFAM" id="SSF46785">
    <property type="entry name" value="Winged helix' DNA-binding domain"/>
    <property type="match status" value="1"/>
</dbReference>
<evidence type="ECO:0000259" key="5">
    <source>
        <dbReference type="PROSITE" id="PS50931"/>
    </source>
</evidence>
<dbReference type="InterPro" id="IPR036388">
    <property type="entry name" value="WH-like_DNA-bd_sf"/>
</dbReference>
<dbReference type="SUPFAM" id="SSF53850">
    <property type="entry name" value="Periplasmic binding protein-like II"/>
    <property type="match status" value="1"/>
</dbReference>
<dbReference type="InterPro" id="IPR000847">
    <property type="entry name" value="LysR_HTH_N"/>
</dbReference>
<dbReference type="RefSeq" id="WP_034799874.1">
    <property type="nucleotide sequence ID" value="NZ_CP015882.1"/>
</dbReference>
<dbReference type="GeneID" id="29523179"/>
<dbReference type="Pfam" id="PF03466">
    <property type="entry name" value="LysR_substrate"/>
    <property type="match status" value="1"/>
</dbReference>
<keyword evidence="2" id="KW-0805">Transcription regulation</keyword>
<evidence type="ECO:0000256" key="3">
    <source>
        <dbReference type="ARBA" id="ARBA00023125"/>
    </source>
</evidence>
<sequence length="308" mass="33866">MTIDLNLLPLFLAVAEEANFVAAAARLGVTRSAVSQGIRRLEDGCGIALVTRTTRSVRLTEAGERLRDTLSRPLAEVLSALEDVGGNVNPHGVLRIAATSIAEEFLSGPLIASFAEAYPNIVLDVTVTDDTFDIVSAGFDAGVRLGDIIEQDMVAIPLSGEQREVVVASPAYFEANGLPTHPRDLIHHRCIGWRPAPDTAPYRWEFVQEGEAFDVSVEPQITTNDLRLMMRTALSGGGITFALEETFRPYLERGELISVLKDFLPPFPGLFLYFPSRRNMAPKLRALIAHVQRFRREHRTRADTTSVA</sequence>
<evidence type="ECO:0000256" key="1">
    <source>
        <dbReference type="ARBA" id="ARBA00009437"/>
    </source>
</evidence>
<keyword evidence="3" id="KW-0238">DNA-binding</keyword>
<dbReference type="PANTHER" id="PTHR30537">
    <property type="entry name" value="HTH-TYPE TRANSCRIPTIONAL REGULATOR"/>
    <property type="match status" value="1"/>
</dbReference>
<name>A0ABY8HSK4_ENSAD</name>
<accession>A0ABY8HSK4</accession>
<dbReference type="Pfam" id="PF00126">
    <property type="entry name" value="HTH_1"/>
    <property type="match status" value="1"/>
</dbReference>
<evidence type="ECO:0000313" key="7">
    <source>
        <dbReference type="Proteomes" id="UP001214094"/>
    </source>
</evidence>
<protein>
    <submittedName>
        <fullName evidence="6">LysR family transcriptional regulator</fullName>
    </submittedName>
</protein>
<dbReference type="Proteomes" id="UP001214094">
    <property type="component" value="Plasmid unnamedB"/>
</dbReference>
<gene>
    <name evidence="6" type="ORF">P4B07_28910</name>
</gene>
<keyword evidence="6" id="KW-0614">Plasmid</keyword>
<organism evidence="6 7">
    <name type="scientific">Ensifer adhaerens</name>
    <name type="common">Sinorhizobium morelense</name>
    <dbReference type="NCBI Taxonomy" id="106592"/>
    <lineage>
        <taxon>Bacteria</taxon>
        <taxon>Pseudomonadati</taxon>
        <taxon>Pseudomonadota</taxon>
        <taxon>Alphaproteobacteria</taxon>
        <taxon>Hyphomicrobiales</taxon>
        <taxon>Rhizobiaceae</taxon>
        <taxon>Sinorhizobium/Ensifer group</taxon>
        <taxon>Ensifer</taxon>
    </lineage>
</organism>
<evidence type="ECO:0000313" key="6">
    <source>
        <dbReference type="EMBL" id="WFP95090.1"/>
    </source>
</evidence>
<dbReference type="Gene3D" id="3.40.190.290">
    <property type="match status" value="1"/>
</dbReference>